<reference evidence="3" key="1">
    <citation type="submission" date="2016-06" db="UniProtKB">
        <authorList>
            <consortium name="WormBaseParasite"/>
        </authorList>
    </citation>
    <scope>IDENTIFICATION</scope>
</reference>
<dbReference type="AlphaFoldDB" id="A0A183B7I6"/>
<evidence type="ECO:0000256" key="2">
    <source>
        <dbReference type="SAM" id="MobiDB-lite"/>
    </source>
</evidence>
<feature type="region of interest" description="Disordered" evidence="2">
    <location>
        <begin position="194"/>
        <end position="213"/>
    </location>
</feature>
<name>A0A183B7I6_9TREM</name>
<proteinExistence type="predicted"/>
<accession>A0A183B7I6</accession>
<feature type="region of interest" description="Disordered" evidence="2">
    <location>
        <begin position="122"/>
        <end position="143"/>
    </location>
</feature>
<evidence type="ECO:0000256" key="1">
    <source>
        <dbReference type="SAM" id="Coils"/>
    </source>
</evidence>
<feature type="coiled-coil region" evidence="1">
    <location>
        <begin position="34"/>
        <end position="61"/>
    </location>
</feature>
<dbReference type="WBParaSite" id="ECPE_0001521101-mRNA-1">
    <property type="protein sequence ID" value="ECPE_0001521101-mRNA-1"/>
    <property type="gene ID" value="ECPE_0001521101"/>
</dbReference>
<keyword evidence="1" id="KW-0175">Coiled coil</keyword>
<evidence type="ECO:0000313" key="3">
    <source>
        <dbReference type="WBParaSite" id="ECPE_0001521101-mRNA-1"/>
    </source>
</evidence>
<protein>
    <submittedName>
        <fullName evidence="3">HAP1 N-terminal domain-containing protein</fullName>
    </submittedName>
</protein>
<sequence>LREELYMKLGELATIKDSASRTNALKSDMIVRLETNLACQREEFQRKLSELSAQLASREADYRSVTTELALVREQLSNTRPSGNQDRCNEFSPASQLIASMMTSPFGVLTPTGKLNQVPQMTLRSPTSNHLPAPVTPVPSRRRPVMDGTWRLEKMNKSDRGNQIAATTLNETDQPTIQNDPINTAEAALSYQEENEVNPRKRRRHNRSLSISPVLPESNGIMISTVDTAVETDPPVQMQSTDHLGALRYRSGTLSSHSEGFACCFTEPLNLHSLASSLLSITVTESHMRDSQILP</sequence>
<organism evidence="3">
    <name type="scientific">Echinostoma caproni</name>
    <dbReference type="NCBI Taxonomy" id="27848"/>
    <lineage>
        <taxon>Eukaryota</taxon>
        <taxon>Metazoa</taxon>
        <taxon>Spiralia</taxon>
        <taxon>Lophotrochozoa</taxon>
        <taxon>Platyhelminthes</taxon>
        <taxon>Trematoda</taxon>
        <taxon>Digenea</taxon>
        <taxon>Plagiorchiida</taxon>
        <taxon>Echinostomata</taxon>
        <taxon>Echinostomatoidea</taxon>
        <taxon>Echinostomatidae</taxon>
        <taxon>Echinostoma</taxon>
    </lineage>
</organism>